<evidence type="ECO:0000256" key="2">
    <source>
        <dbReference type="ARBA" id="ARBA00005417"/>
    </source>
</evidence>
<dbReference type="Proteomes" id="UP001519290">
    <property type="component" value="Unassembled WGS sequence"/>
</dbReference>
<dbReference type="InterPro" id="IPR050086">
    <property type="entry name" value="MetN_ABC_transporter-like"/>
</dbReference>
<evidence type="ECO:0000256" key="3">
    <source>
        <dbReference type="ARBA" id="ARBA00022448"/>
    </source>
</evidence>
<dbReference type="InterPro" id="IPR003439">
    <property type="entry name" value="ABC_transporter-like_ATP-bd"/>
</dbReference>
<dbReference type="PANTHER" id="PTHR43166">
    <property type="entry name" value="AMINO ACID IMPORT ATP-BINDING PROTEIN"/>
    <property type="match status" value="1"/>
</dbReference>
<dbReference type="PROSITE" id="PS00211">
    <property type="entry name" value="ABC_TRANSPORTER_1"/>
    <property type="match status" value="1"/>
</dbReference>
<comment type="similarity">
    <text evidence="2">Belongs to the ABC transporter superfamily.</text>
</comment>
<evidence type="ECO:0000256" key="7">
    <source>
        <dbReference type="ARBA" id="ARBA00022970"/>
    </source>
</evidence>
<accession>A0ABS4X0D6</accession>
<dbReference type="Pfam" id="PF00005">
    <property type="entry name" value="ABC_tran"/>
    <property type="match status" value="1"/>
</dbReference>
<keyword evidence="3" id="KW-0813">Transport</keyword>
<dbReference type="GO" id="GO:0005524">
    <property type="term" value="F:ATP binding"/>
    <property type="evidence" value="ECO:0007669"/>
    <property type="project" value="UniProtKB-KW"/>
</dbReference>
<protein>
    <submittedName>
        <fullName evidence="10">Polar amino acid transport system ATP-binding protein</fullName>
    </submittedName>
</protein>
<evidence type="ECO:0000256" key="1">
    <source>
        <dbReference type="ARBA" id="ARBA00004202"/>
    </source>
</evidence>
<keyword evidence="4" id="KW-1003">Cell membrane</keyword>
<sequence>MPENTQHPGSPGTAHIEFRDVIKRFGSNTVLDDLNFTVAQGERVTLIGPSGSGKTTILRLVMTLEELTGGYIHVGGIPLQYKESGGKRVRVPDKERRRTTQQIGMVFQHFNLFPNMTVRENIVEAPIHVMGLGKEEASSKAEGLLEKVGLSDKKDARPSQLSGGQQQRVAIARALAMDPEVLLLDEVTSALDPELVGDVLGVLKDIAAETDISMLIVTHEMQFARDVSDRVMMFDQGSVVEEGRPDKIFSEPEHQRTQDFLRAVL</sequence>
<evidence type="ECO:0000256" key="5">
    <source>
        <dbReference type="ARBA" id="ARBA00022741"/>
    </source>
</evidence>
<evidence type="ECO:0000256" key="4">
    <source>
        <dbReference type="ARBA" id="ARBA00022475"/>
    </source>
</evidence>
<evidence type="ECO:0000256" key="6">
    <source>
        <dbReference type="ARBA" id="ARBA00022840"/>
    </source>
</evidence>
<keyword evidence="8" id="KW-0472">Membrane</keyword>
<dbReference type="SUPFAM" id="SSF52540">
    <property type="entry name" value="P-loop containing nucleoside triphosphate hydrolases"/>
    <property type="match status" value="1"/>
</dbReference>
<dbReference type="PROSITE" id="PS50893">
    <property type="entry name" value="ABC_TRANSPORTER_2"/>
    <property type="match status" value="1"/>
</dbReference>
<dbReference type="InterPro" id="IPR027417">
    <property type="entry name" value="P-loop_NTPase"/>
</dbReference>
<comment type="caution">
    <text evidence="10">The sequence shown here is derived from an EMBL/GenBank/DDBJ whole genome shotgun (WGS) entry which is preliminary data.</text>
</comment>
<evidence type="ECO:0000256" key="8">
    <source>
        <dbReference type="ARBA" id="ARBA00023136"/>
    </source>
</evidence>
<gene>
    <name evidence="10" type="ORF">JOF43_001763</name>
</gene>
<dbReference type="InterPro" id="IPR014343">
    <property type="entry name" value="Ectoine_EhuA"/>
</dbReference>
<dbReference type="InterPro" id="IPR030679">
    <property type="entry name" value="ABC_ATPase_HisP-typ"/>
</dbReference>
<proteinExistence type="inferred from homology"/>
<dbReference type="Gene3D" id="3.40.50.300">
    <property type="entry name" value="P-loop containing nucleotide triphosphate hydrolases"/>
    <property type="match status" value="1"/>
</dbReference>
<dbReference type="EMBL" id="JAGIOD010000001">
    <property type="protein sequence ID" value="MBP2381806.1"/>
    <property type="molecule type" value="Genomic_DNA"/>
</dbReference>
<organism evidence="10 11">
    <name type="scientific">Brachybacterium sacelli</name>
    <dbReference type="NCBI Taxonomy" id="173364"/>
    <lineage>
        <taxon>Bacteria</taxon>
        <taxon>Bacillati</taxon>
        <taxon>Actinomycetota</taxon>
        <taxon>Actinomycetes</taxon>
        <taxon>Micrococcales</taxon>
        <taxon>Dermabacteraceae</taxon>
        <taxon>Brachybacterium</taxon>
    </lineage>
</organism>
<dbReference type="NCBIfam" id="TIGR03005">
    <property type="entry name" value="ectoine_ehuA"/>
    <property type="match status" value="1"/>
</dbReference>
<keyword evidence="5" id="KW-0547">Nucleotide-binding</keyword>
<dbReference type="PIRSF" id="PIRSF039085">
    <property type="entry name" value="ABC_ATPase_HisP"/>
    <property type="match status" value="1"/>
</dbReference>
<reference evidence="10 11" key="1">
    <citation type="submission" date="2021-03" db="EMBL/GenBank/DDBJ databases">
        <title>Sequencing the genomes of 1000 actinobacteria strains.</title>
        <authorList>
            <person name="Klenk H.-P."/>
        </authorList>
    </citation>
    <scope>NUCLEOTIDE SEQUENCE [LARGE SCALE GENOMIC DNA]</scope>
    <source>
        <strain evidence="10 11">DSM 14566</strain>
    </source>
</reference>
<keyword evidence="11" id="KW-1185">Reference proteome</keyword>
<keyword evidence="7" id="KW-0029">Amino-acid transport</keyword>
<name>A0ABS4X0D6_9MICO</name>
<keyword evidence="6 10" id="KW-0067">ATP-binding</keyword>
<dbReference type="PANTHER" id="PTHR43166:SF9">
    <property type="entry name" value="GLUTAMATE_ASPARTATE IMPORT ATP-BINDING PROTEIN GLTL"/>
    <property type="match status" value="1"/>
</dbReference>
<comment type="subcellular location">
    <subcellularLocation>
        <location evidence="1">Cell membrane</location>
        <topology evidence="1">Peripheral membrane protein</topology>
    </subcellularLocation>
</comment>
<dbReference type="SMART" id="SM00382">
    <property type="entry name" value="AAA"/>
    <property type="match status" value="1"/>
</dbReference>
<dbReference type="RefSeq" id="WP_245354066.1">
    <property type="nucleotide sequence ID" value="NZ_BAAAJW010000010.1"/>
</dbReference>
<evidence type="ECO:0000259" key="9">
    <source>
        <dbReference type="PROSITE" id="PS50893"/>
    </source>
</evidence>
<dbReference type="InterPro" id="IPR017871">
    <property type="entry name" value="ABC_transporter-like_CS"/>
</dbReference>
<feature type="domain" description="ABC transporter" evidence="9">
    <location>
        <begin position="16"/>
        <end position="261"/>
    </location>
</feature>
<evidence type="ECO:0000313" key="11">
    <source>
        <dbReference type="Proteomes" id="UP001519290"/>
    </source>
</evidence>
<evidence type="ECO:0000313" key="10">
    <source>
        <dbReference type="EMBL" id="MBP2381806.1"/>
    </source>
</evidence>
<dbReference type="InterPro" id="IPR003593">
    <property type="entry name" value="AAA+_ATPase"/>
</dbReference>